<protein>
    <submittedName>
        <fullName evidence="3">Uncharacterized protein</fullName>
    </submittedName>
</protein>
<feature type="transmembrane region" description="Helical" evidence="2">
    <location>
        <begin position="311"/>
        <end position="329"/>
    </location>
</feature>
<feature type="region of interest" description="Disordered" evidence="1">
    <location>
        <begin position="141"/>
        <end position="170"/>
    </location>
</feature>
<dbReference type="AlphaFoldDB" id="A0AAD6IWG6"/>
<evidence type="ECO:0000313" key="4">
    <source>
        <dbReference type="Proteomes" id="UP001221413"/>
    </source>
</evidence>
<feature type="compositionally biased region" description="Low complexity" evidence="1">
    <location>
        <begin position="14"/>
        <end position="35"/>
    </location>
</feature>
<sequence>MTTVNNDPLPPRAAIPAARLSRSLSHSSPGPSSPRDGALDDILPVPIPGYGLTPMDSSRNFIPLVDLPPPVHHVSPTPPRIPSPPRTTHTPRRATYAPTAYSRLKIHIRALAWWIPTKGYRAARFVYNLPENIVRGYRRLDKPKPVHTSPPPPPPAPLPAPANAANSPGTPSHTLSNWLLKSSHGYMLGFVITAGLNAGFALWIYYHVSVYLHPHEWRDRPGVTDTATAFTTFTGTELWISIMLCLFNFPGAIFLMVGTMSFIDSFDRHLRISKTVRRIYKGSGTADDDTSDTSPMSWLVRRKLTKREEKLFARVFFALMLVLAAWPLVASLATPPRSRVYAYPKQCGGWDFRVVLDGRVNADVLAKGRVDVYDVRRDSRVAGFETTDPVNASAKRTPGTVVLRRTAPLESPFGGVYVRSVRFEFPYMRSRWESGGWSSNADVGREVGGNYSAEVVDTFANVSRVVGGEFPYLRDDDGLRIDGLALVPDVRRSWRTKVDDEGDCIWGPDARLLENRDVLARDGVMGDVVMQTGMTKFGRCGELTVCANRRKGGNDDEGREMTEMLVVPLGLLLVEQIRWSSCCGDGWQPTYYAEG</sequence>
<keyword evidence="2" id="KW-0812">Transmembrane</keyword>
<evidence type="ECO:0000256" key="1">
    <source>
        <dbReference type="SAM" id="MobiDB-lite"/>
    </source>
</evidence>
<proteinExistence type="predicted"/>
<dbReference type="EMBL" id="JAQGDS010000006">
    <property type="protein sequence ID" value="KAJ6259761.1"/>
    <property type="molecule type" value="Genomic_DNA"/>
</dbReference>
<evidence type="ECO:0000256" key="2">
    <source>
        <dbReference type="SAM" id="Phobius"/>
    </source>
</evidence>
<feature type="region of interest" description="Disordered" evidence="1">
    <location>
        <begin position="73"/>
        <end position="92"/>
    </location>
</feature>
<feature type="compositionally biased region" description="Pro residues" evidence="1">
    <location>
        <begin position="148"/>
        <end position="160"/>
    </location>
</feature>
<keyword evidence="2" id="KW-0472">Membrane</keyword>
<gene>
    <name evidence="3" type="ORF">Dda_5401</name>
</gene>
<dbReference type="Proteomes" id="UP001221413">
    <property type="component" value="Unassembled WGS sequence"/>
</dbReference>
<keyword evidence="4" id="KW-1185">Reference proteome</keyword>
<feature type="transmembrane region" description="Helical" evidence="2">
    <location>
        <begin position="238"/>
        <end position="263"/>
    </location>
</feature>
<accession>A0AAD6IWG6</accession>
<feature type="region of interest" description="Disordered" evidence="1">
    <location>
        <begin position="1"/>
        <end position="40"/>
    </location>
</feature>
<reference evidence="3" key="1">
    <citation type="submission" date="2023-01" db="EMBL/GenBank/DDBJ databases">
        <title>The chitinases involved in constricting ring structure development in the nematode-trapping fungus Drechslerella dactyloides.</title>
        <authorList>
            <person name="Wang R."/>
            <person name="Zhang L."/>
            <person name="Tang P."/>
            <person name="Li S."/>
            <person name="Liang L."/>
        </authorList>
    </citation>
    <scope>NUCLEOTIDE SEQUENCE</scope>
    <source>
        <strain evidence="3">YMF1.00031</strain>
    </source>
</reference>
<feature type="compositionally biased region" description="Pro residues" evidence="1">
    <location>
        <begin position="73"/>
        <end position="85"/>
    </location>
</feature>
<keyword evidence="2" id="KW-1133">Transmembrane helix</keyword>
<organism evidence="3 4">
    <name type="scientific">Drechslerella dactyloides</name>
    <name type="common">Nematode-trapping fungus</name>
    <name type="synonym">Arthrobotrys dactyloides</name>
    <dbReference type="NCBI Taxonomy" id="74499"/>
    <lineage>
        <taxon>Eukaryota</taxon>
        <taxon>Fungi</taxon>
        <taxon>Dikarya</taxon>
        <taxon>Ascomycota</taxon>
        <taxon>Pezizomycotina</taxon>
        <taxon>Orbiliomycetes</taxon>
        <taxon>Orbiliales</taxon>
        <taxon>Orbiliaceae</taxon>
        <taxon>Drechslerella</taxon>
    </lineage>
</organism>
<name>A0AAD6IWG6_DREDA</name>
<evidence type="ECO:0000313" key="3">
    <source>
        <dbReference type="EMBL" id="KAJ6259761.1"/>
    </source>
</evidence>
<comment type="caution">
    <text evidence="3">The sequence shown here is derived from an EMBL/GenBank/DDBJ whole genome shotgun (WGS) entry which is preliminary data.</text>
</comment>
<feature type="transmembrane region" description="Helical" evidence="2">
    <location>
        <begin position="186"/>
        <end position="206"/>
    </location>
</feature>